<keyword evidence="2" id="KW-0805">Transcription regulation</keyword>
<gene>
    <name evidence="6" type="ORF">OTERR_16880</name>
</gene>
<dbReference type="Pfam" id="PF03466">
    <property type="entry name" value="LysR_substrate"/>
    <property type="match status" value="1"/>
</dbReference>
<dbReference type="PRINTS" id="PR00039">
    <property type="entry name" value="HTHLYSR"/>
</dbReference>
<keyword evidence="4" id="KW-0804">Transcription</keyword>
<accession>A0A5C1E939</accession>
<dbReference type="GO" id="GO:0006351">
    <property type="term" value="P:DNA-templated transcription"/>
    <property type="evidence" value="ECO:0007669"/>
    <property type="project" value="TreeGrafter"/>
</dbReference>
<dbReference type="PANTHER" id="PTHR30537:SF5">
    <property type="entry name" value="HTH-TYPE TRANSCRIPTIONAL ACTIVATOR TTDR-RELATED"/>
    <property type="match status" value="1"/>
</dbReference>
<dbReference type="InterPro" id="IPR005119">
    <property type="entry name" value="LysR_subst-bd"/>
</dbReference>
<evidence type="ECO:0000259" key="5">
    <source>
        <dbReference type="PROSITE" id="PS50931"/>
    </source>
</evidence>
<name>A0A5C1E939_9RHOO</name>
<dbReference type="InterPro" id="IPR036388">
    <property type="entry name" value="WH-like_DNA-bd_sf"/>
</dbReference>
<dbReference type="Proteomes" id="UP000323671">
    <property type="component" value="Chromosome"/>
</dbReference>
<dbReference type="KEGG" id="otr:OTERR_16880"/>
<proteinExistence type="inferred from homology"/>
<evidence type="ECO:0000256" key="3">
    <source>
        <dbReference type="ARBA" id="ARBA00023125"/>
    </source>
</evidence>
<evidence type="ECO:0000256" key="1">
    <source>
        <dbReference type="ARBA" id="ARBA00009437"/>
    </source>
</evidence>
<dbReference type="RefSeq" id="WP_223115908.1">
    <property type="nucleotide sequence ID" value="NZ_CP022579.1"/>
</dbReference>
<sequence>MDTLNCMSVFAKVVELGSFAAAAERLGVARSVVSKQVVALEERLGVRLINRTTRTLHLTEAGAAYLERCNAILAEVESLESSLGALAESPRGLLRVSAPVSFAISHLGPVLAGYRRQFPEVGVELAVNDRQVDIVEEGYDLALRIARKLESSLVGRRLATARMVLCAAPDYLARRGTPQRLEDLAGHDCIGYTYWGSGDDWQLDDAAGRAVTVRVKPTLRVNNGDVIRAAALEGEGVIFQPSFLVGDDLRAGRLVELLPGYQPLEIGIYAVYPHRKYLSAKVRTFVDYLVERFAQVRF</sequence>
<dbReference type="SUPFAM" id="SSF53850">
    <property type="entry name" value="Periplasmic binding protein-like II"/>
    <property type="match status" value="1"/>
</dbReference>
<dbReference type="PROSITE" id="PS50931">
    <property type="entry name" value="HTH_LYSR"/>
    <property type="match status" value="1"/>
</dbReference>
<evidence type="ECO:0000256" key="2">
    <source>
        <dbReference type="ARBA" id="ARBA00023015"/>
    </source>
</evidence>
<reference evidence="6 7" key="1">
    <citation type="submission" date="2017-07" db="EMBL/GenBank/DDBJ databases">
        <title>Complete genome sequence of Oryzomicrobium terrae TPP412.</title>
        <authorList>
            <person name="Chiu L.-W."/>
            <person name="Lo K.-J."/>
            <person name="Tsai Y.-M."/>
            <person name="Lin S.-S."/>
            <person name="Kuo C.-H."/>
            <person name="Liu C.-T."/>
        </authorList>
    </citation>
    <scope>NUCLEOTIDE SEQUENCE [LARGE SCALE GENOMIC DNA]</scope>
    <source>
        <strain evidence="6 7">TPP412</strain>
    </source>
</reference>
<evidence type="ECO:0000256" key="4">
    <source>
        <dbReference type="ARBA" id="ARBA00023163"/>
    </source>
</evidence>
<dbReference type="AlphaFoldDB" id="A0A5C1E939"/>
<comment type="similarity">
    <text evidence="1">Belongs to the LysR transcriptional regulatory family.</text>
</comment>
<dbReference type="InterPro" id="IPR000847">
    <property type="entry name" value="LysR_HTH_N"/>
</dbReference>
<dbReference type="Gene3D" id="3.40.190.290">
    <property type="match status" value="1"/>
</dbReference>
<dbReference type="SUPFAM" id="SSF46785">
    <property type="entry name" value="Winged helix' DNA-binding domain"/>
    <property type="match status" value="1"/>
</dbReference>
<evidence type="ECO:0000313" key="6">
    <source>
        <dbReference type="EMBL" id="QEL65164.1"/>
    </source>
</evidence>
<dbReference type="InterPro" id="IPR058163">
    <property type="entry name" value="LysR-type_TF_proteobact-type"/>
</dbReference>
<dbReference type="GO" id="GO:0003700">
    <property type="term" value="F:DNA-binding transcription factor activity"/>
    <property type="evidence" value="ECO:0007669"/>
    <property type="project" value="InterPro"/>
</dbReference>
<dbReference type="FunFam" id="1.10.10.10:FF:000001">
    <property type="entry name" value="LysR family transcriptional regulator"/>
    <property type="match status" value="1"/>
</dbReference>
<organism evidence="6 7">
    <name type="scientific">Oryzomicrobium terrae</name>
    <dbReference type="NCBI Taxonomy" id="1735038"/>
    <lineage>
        <taxon>Bacteria</taxon>
        <taxon>Pseudomonadati</taxon>
        <taxon>Pseudomonadota</taxon>
        <taxon>Betaproteobacteria</taxon>
        <taxon>Rhodocyclales</taxon>
        <taxon>Rhodocyclaceae</taxon>
        <taxon>Oryzomicrobium</taxon>
    </lineage>
</organism>
<dbReference type="CDD" id="cd08422">
    <property type="entry name" value="PBP2_CrgA_like"/>
    <property type="match status" value="1"/>
</dbReference>
<feature type="domain" description="HTH lysR-type" evidence="5">
    <location>
        <begin position="1"/>
        <end position="59"/>
    </location>
</feature>
<evidence type="ECO:0000313" key="7">
    <source>
        <dbReference type="Proteomes" id="UP000323671"/>
    </source>
</evidence>
<protein>
    <submittedName>
        <fullName evidence="6">Transcriptional regulator, LysR family</fullName>
    </submittedName>
</protein>
<dbReference type="GO" id="GO:0043565">
    <property type="term" value="F:sequence-specific DNA binding"/>
    <property type="evidence" value="ECO:0007669"/>
    <property type="project" value="TreeGrafter"/>
</dbReference>
<keyword evidence="3" id="KW-0238">DNA-binding</keyword>
<dbReference type="Gene3D" id="1.10.10.10">
    <property type="entry name" value="Winged helix-like DNA-binding domain superfamily/Winged helix DNA-binding domain"/>
    <property type="match status" value="1"/>
</dbReference>
<dbReference type="Pfam" id="PF00126">
    <property type="entry name" value="HTH_1"/>
    <property type="match status" value="1"/>
</dbReference>
<dbReference type="PANTHER" id="PTHR30537">
    <property type="entry name" value="HTH-TYPE TRANSCRIPTIONAL REGULATOR"/>
    <property type="match status" value="1"/>
</dbReference>
<dbReference type="EMBL" id="CP022579">
    <property type="protein sequence ID" value="QEL65164.1"/>
    <property type="molecule type" value="Genomic_DNA"/>
</dbReference>
<keyword evidence="7" id="KW-1185">Reference proteome</keyword>
<dbReference type="InterPro" id="IPR036390">
    <property type="entry name" value="WH_DNA-bd_sf"/>
</dbReference>
<dbReference type="FunFam" id="3.40.190.290:FF:000001">
    <property type="entry name" value="Transcriptional regulator, LysR family"/>
    <property type="match status" value="1"/>
</dbReference>